<dbReference type="InterPro" id="IPR008965">
    <property type="entry name" value="CBM2/CBM3_carb-bd_dom_sf"/>
</dbReference>
<dbReference type="SUPFAM" id="SSF49384">
    <property type="entry name" value="Carbohydrate-binding domain"/>
    <property type="match status" value="1"/>
</dbReference>
<feature type="active site" description="Charge relay system" evidence="8">
    <location>
        <position position="226"/>
    </location>
</feature>
<dbReference type="EMBL" id="CP096034">
    <property type="protein sequence ID" value="UPM55008.1"/>
    <property type="molecule type" value="Genomic_DNA"/>
</dbReference>
<keyword evidence="3" id="KW-0964">Secreted</keyword>
<dbReference type="PROSITE" id="PS51892">
    <property type="entry name" value="SUBTILASE"/>
    <property type="match status" value="1"/>
</dbReference>
<dbReference type="Pfam" id="PF05922">
    <property type="entry name" value="Inhibitor_I9"/>
    <property type="match status" value="1"/>
</dbReference>
<name>A0ABY4JQ65_9BACI</name>
<dbReference type="PROSITE" id="PS00137">
    <property type="entry name" value="SUBTILASE_HIS"/>
    <property type="match status" value="1"/>
</dbReference>
<keyword evidence="5" id="KW-0732">Signal</keyword>
<protein>
    <submittedName>
        <fullName evidence="13">S8 family serine peptidase</fullName>
    </submittedName>
</protein>
<dbReference type="Gene3D" id="3.40.50.200">
    <property type="entry name" value="Peptidase S8/S53 domain"/>
    <property type="match status" value="2"/>
</dbReference>
<dbReference type="PROSITE" id="PS00136">
    <property type="entry name" value="SUBTILASE_ASP"/>
    <property type="match status" value="1"/>
</dbReference>
<feature type="active site" description="Charge relay system" evidence="8">
    <location>
        <position position="621"/>
    </location>
</feature>
<evidence type="ECO:0000259" key="12">
    <source>
        <dbReference type="Pfam" id="PF05922"/>
    </source>
</evidence>
<feature type="active site" description="Charge relay system" evidence="8">
    <location>
        <position position="279"/>
    </location>
</feature>
<sequence length="1429" mass="155102">MKKRIKKNVTTLAVTTGLVTSVFNPISIQHSVHAQSTSKVEQVLSALTPEQREAIKQLKISDQEGLQVSPDLDLTSDSPTSVIVEFKDKPAKTAVTVAETEGTTLSEADAQAKVDASHESFDQDLKTIFSKELNEKKNPYKIKRSYKKAFNGVSMTLPANKIKSLLKSNAVQAVWSDLQVQLDDPTVKEQASGQQGPTHNMVTFPGVEKLHEEGYTGKGVRIGILDTGIDYNHPDLKGAFKGGYDFVDNDNDPMETTYADWQKSGQPETSGGEAYYTEHGTHVAGIIAGQGKNNADFSVTGVAPDADIYSYRVLGAYGSGQTSAILAGIDKAVSDGMDIISMSLGASYNDPLFPTAIAVNNAVLSGVTAVVAAGNSGNKMYSLGSPGNSPLAITVGASDTSVTIPQFSATAHPSTGDTPVDMKLAAQGYSDNVADLQGQTFKLVNVGFGKDTSYYKRDSNGNLIPRDVDGKIVVATRGSVSIADIVSIAKKHGAKAVILSNADNDPFQDVYLGNTFGYIPTFLINSKQGHAITGDLPLTNAKLDASIDFTFGNMSQTVTQGNKLADFSSRGPSRVLYDIKPEVTAPGVSVFSTVPAYMHKDDNGNALTDYQNAYERLSGTSMATPNVSGVAALLKQAHPDMTPADIKATLMNTADPLNDKYSVYEVGAGLVNPYKAVHTQTEIQVKDKTKTLSSNAKDSSDTTLASKGIKTIKNITGALSFGEQAVNGKDLTDQRSITLFNKGSEDKTYDVKVQFQTLDGRFTNDSRADQDAVANGVTLDVKSSVKVKRYSSANMDATINVPKTAKLGTYEGYVVYTNQKNPDETYKIPFAIHTVEEGIDYVKGEPSAFTIPYEAASTATRWSVGLDFKLKSHMRTFDFFLVDPKTNEEIGYLGTADGMGADENIEYYFKGILNQGQYYPLTGNPDNPITFDYKEVDPGLWKIRMVGTNDKGVTFTNDAPIFYGEKEPKVTMNYEAGQIVETANATDKTVAVTGNAFDKDIAEMKAAGIDASQGDNKMYYYNPNNSSEINLPVDQNGNFNSTIPLATAGPITLPITEYDFYDRNKSTVENYGSVRDVYFVKKGTAYSTAISDKQRINMGDSTTVTFSTKNMATKVKKAEYSFLYPKQYLDIVSVKPHGTYNGNLDVQYTTTSFNSSYDKMTITATALGDLATTGITGDTSLVDLTFKAKDKYYKGPMQFEDPNGSTRFFKAVYTNVDNSTLTTQGIQPYFYITPTYSLMRGTAYPEGLINGIDTTGQPTMKKLDYNITGTKISVKDSDGKEYGVTDPFGYSSISVTAFTTRLPVTDKTFTLSIDVPGHFTFKKDFTIGLKEDGKVTAGSKPVDYPYIPGGDVNKDNVIDVNDALYIQTNWGTNNRDADINYDGVVNEQDMQYVINNYLMQNPWDDNAGKPVKKFKGKTLDDVLTDLGLE</sequence>
<dbReference type="RefSeq" id="WP_248268071.1">
    <property type="nucleotide sequence ID" value="NZ_CP096034.1"/>
</dbReference>
<dbReference type="Gene3D" id="2.60.40.4130">
    <property type="match status" value="1"/>
</dbReference>
<evidence type="ECO:0000256" key="1">
    <source>
        <dbReference type="ARBA" id="ARBA00011073"/>
    </source>
</evidence>
<evidence type="ECO:0000313" key="13">
    <source>
        <dbReference type="EMBL" id="UPM55008.1"/>
    </source>
</evidence>
<dbReference type="InterPro" id="IPR046450">
    <property type="entry name" value="PA_dom_sf"/>
</dbReference>
<keyword evidence="2" id="KW-0134">Cell wall</keyword>
<dbReference type="Pfam" id="PF00082">
    <property type="entry name" value="Peptidase_S8"/>
    <property type="match status" value="2"/>
</dbReference>
<keyword evidence="14" id="KW-1185">Reference proteome</keyword>
<dbReference type="SUPFAM" id="SSF63446">
    <property type="entry name" value="Type I dockerin domain"/>
    <property type="match status" value="1"/>
</dbReference>
<proteinExistence type="inferred from homology"/>
<evidence type="ECO:0000256" key="6">
    <source>
        <dbReference type="ARBA" id="ARBA00022801"/>
    </source>
</evidence>
<comment type="similarity">
    <text evidence="1 8 9">Belongs to the peptidase S8 family.</text>
</comment>
<dbReference type="Proteomes" id="UP000830639">
    <property type="component" value="Chromosome"/>
</dbReference>
<evidence type="ECO:0000256" key="9">
    <source>
        <dbReference type="RuleBase" id="RU003355"/>
    </source>
</evidence>
<reference evidence="13 14" key="1">
    <citation type="submission" date="2022-04" db="EMBL/GenBank/DDBJ databases">
        <title>Mechanism of arsenic methylation and mitigation arsenic toxicity by Bacillus sp. LH14 from an Arsenic-Contaminated Paddy Soil.</title>
        <authorList>
            <person name="Wang D."/>
        </authorList>
    </citation>
    <scope>NUCLEOTIDE SEQUENCE [LARGE SCALE GENOMIC DNA]</scope>
    <source>
        <strain evidence="13 14">LH14</strain>
    </source>
</reference>
<dbReference type="SUPFAM" id="SSF52025">
    <property type="entry name" value="PA domain"/>
    <property type="match status" value="1"/>
</dbReference>
<dbReference type="InterPro" id="IPR034213">
    <property type="entry name" value="S8_Vpr-like"/>
</dbReference>
<feature type="domain" description="PA" evidence="11">
    <location>
        <begin position="442"/>
        <end position="532"/>
    </location>
</feature>
<keyword evidence="7 8" id="KW-0720">Serine protease</keyword>
<dbReference type="PRINTS" id="PR00723">
    <property type="entry name" value="SUBTILISIN"/>
</dbReference>
<feature type="domain" description="Inhibitor I9" evidence="12">
    <location>
        <begin position="82"/>
        <end position="182"/>
    </location>
</feature>
<dbReference type="Pfam" id="PF02225">
    <property type="entry name" value="PA"/>
    <property type="match status" value="1"/>
</dbReference>
<evidence type="ECO:0000259" key="11">
    <source>
        <dbReference type="Pfam" id="PF02225"/>
    </source>
</evidence>
<dbReference type="PROSITE" id="PS00138">
    <property type="entry name" value="SUBTILASE_SER"/>
    <property type="match status" value="1"/>
</dbReference>
<dbReference type="CDD" id="cd14254">
    <property type="entry name" value="Dockerin_II"/>
    <property type="match status" value="1"/>
</dbReference>
<feature type="domain" description="Peptidase S8/S53" evidence="10">
    <location>
        <begin position="217"/>
        <end position="433"/>
    </location>
</feature>
<dbReference type="Gene3D" id="2.60.40.680">
    <property type="match status" value="1"/>
</dbReference>
<dbReference type="InterPro" id="IPR036852">
    <property type="entry name" value="Peptidase_S8/S53_dom_sf"/>
</dbReference>
<dbReference type="InterPro" id="IPR036439">
    <property type="entry name" value="Dockerin_dom_sf"/>
</dbReference>
<dbReference type="InterPro" id="IPR022398">
    <property type="entry name" value="Peptidase_S8_His-AS"/>
</dbReference>
<dbReference type="InterPro" id="IPR003137">
    <property type="entry name" value="PA_domain"/>
</dbReference>
<keyword evidence="4 8" id="KW-0645">Protease</keyword>
<evidence type="ECO:0000256" key="7">
    <source>
        <dbReference type="ARBA" id="ARBA00022825"/>
    </source>
</evidence>
<dbReference type="PANTHER" id="PTHR43806:SF65">
    <property type="entry name" value="SERINE PROTEASE APRX"/>
    <property type="match status" value="1"/>
</dbReference>
<evidence type="ECO:0000256" key="5">
    <source>
        <dbReference type="ARBA" id="ARBA00022729"/>
    </source>
</evidence>
<dbReference type="InterPro" id="IPR000209">
    <property type="entry name" value="Peptidase_S8/S53_dom"/>
</dbReference>
<dbReference type="InterPro" id="IPR050131">
    <property type="entry name" value="Peptidase_S8_subtilisin-like"/>
</dbReference>
<dbReference type="SUPFAM" id="SSF52743">
    <property type="entry name" value="Subtilisin-like"/>
    <property type="match status" value="1"/>
</dbReference>
<evidence type="ECO:0000313" key="14">
    <source>
        <dbReference type="Proteomes" id="UP000830639"/>
    </source>
</evidence>
<gene>
    <name evidence="13" type="ORF">MY490_03945</name>
</gene>
<evidence type="ECO:0000256" key="4">
    <source>
        <dbReference type="ARBA" id="ARBA00022670"/>
    </source>
</evidence>
<dbReference type="InterPro" id="IPR015500">
    <property type="entry name" value="Peptidase_S8_subtilisin-rel"/>
</dbReference>
<evidence type="ECO:0000259" key="10">
    <source>
        <dbReference type="Pfam" id="PF00082"/>
    </source>
</evidence>
<dbReference type="PANTHER" id="PTHR43806">
    <property type="entry name" value="PEPTIDASE S8"/>
    <property type="match status" value="1"/>
</dbReference>
<dbReference type="InterPro" id="IPR023828">
    <property type="entry name" value="Peptidase_S8_Ser-AS"/>
</dbReference>
<accession>A0ABY4JQ65</accession>
<evidence type="ECO:0000256" key="8">
    <source>
        <dbReference type="PROSITE-ProRule" id="PRU01240"/>
    </source>
</evidence>
<dbReference type="CDD" id="cd07474">
    <property type="entry name" value="Peptidases_S8_subtilisin_Vpr-like"/>
    <property type="match status" value="1"/>
</dbReference>
<keyword evidence="6 8" id="KW-0378">Hydrolase</keyword>
<organism evidence="13 14">
    <name type="scientific">Gottfriedia acidiceleris</name>
    <dbReference type="NCBI Taxonomy" id="371036"/>
    <lineage>
        <taxon>Bacteria</taxon>
        <taxon>Bacillati</taxon>
        <taxon>Bacillota</taxon>
        <taxon>Bacilli</taxon>
        <taxon>Bacillales</taxon>
        <taxon>Bacillaceae</taxon>
        <taxon>Gottfriedia</taxon>
    </lineage>
</organism>
<dbReference type="InterPro" id="IPR023827">
    <property type="entry name" value="Peptidase_S8_Asp-AS"/>
</dbReference>
<evidence type="ECO:0000256" key="2">
    <source>
        <dbReference type="ARBA" id="ARBA00022512"/>
    </source>
</evidence>
<dbReference type="InterPro" id="IPR010259">
    <property type="entry name" value="S8pro/Inhibitor_I9"/>
</dbReference>
<dbReference type="CDD" id="cd08547">
    <property type="entry name" value="Type_II_cohesin"/>
    <property type="match status" value="1"/>
</dbReference>
<feature type="domain" description="Peptidase S8/S53" evidence="10">
    <location>
        <begin position="559"/>
        <end position="669"/>
    </location>
</feature>
<evidence type="ECO:0000256" key="3">
    <source>
        <dbReference type="ARBA" id="ARBA00022525"/>
    </source>
</evidence>